<organism evidence="3 4">
    <name type="scientific">Fusarium albosuccineum</name>
    <dbReference type="NCBI Taxonomy" id="1237068"/>
    <lineage>
        <taxon>Eukaryota</taxon>
        <taxon>Fungi</taxon>
        <taxon>Dikarya</taxon>
        <taxon>Ascomycota</taxon>
        <taxon>Pezizomycotina</taxon>
        <taxon>Sordariomycetes</taxon>
        <taxon>Hypocreomycetidae</taxon>
        <taxon>Hypocreales</taxon>
        <taxon>Nectriaceae</taxon>
        <taxon>Fusarium</taxon>
        <taxon>Fusarium decemcellulare species complex</taxon>
    </lineage>
</organism>
<dbReference type="EMBL" id="JAADYS010002767">
    <property type="protein sequence ID" value="KAF4455047.1"/>
    <property type="molecule type" value="Genomic_DNA"/>
</dbReference>
<dbReference type="PANTHER" id="PTHR43827:SF13">
    <property type="entry name" value="ALDO_KETO REDUCTASE FAMILY PROTEIN"/>
    <property type="match status" value="1"/>
</dbReference>
<protein>
    <recommendedName>
        <fullName evidence="2">NADP-dependent oxidoreductase domain-containing protein</fullName>
    </recommendedName>
</protein>
<dbReference type="OrthoDB" id="416253at2759"/>
<dbReference type="InterPro" id="IPR020471">
    <property type="entry name" value="AKR"/>
</dbReference>
<dbReference type="InterPro" id="IPR023210">
    <property type="entry name" value="NADP_OxRdtase_dom"/>
</dbReference>
<evidence type="ECO:0000313" key="3">
    <source>
        <dbReference type="EMBL" id="KAF4455047.1"/>
    </source>
</evidence>
<proteinExistence type="predicted"/>
<comment type="caution">
    <text evidence="3">The sequence shown here is derived from an EMBL/GenBank/DDBJ whole genome shotgun (WGS) entry which is preliminary data.</text>
</comment>
<name>A0A8H4KPS2_9HYPO</name>
<dbReference type="InterPro" id="IPR018170">
    <property type="entry name" value="Aldo/ket_reductase_CS"/>
</dbReference>
<dbReference type="Proteomes" id="UP000554235">
    <property type="component" value="Unassembled WGS sequence"/>
</dbReference>
<evidence type="ECO:0000256" key="1">
    <source>
        <dbReference type="ARBA" id="ARBA00023002"/>
    </source>
</evidence>
<dbReference type="CDD" id="cd19071">
    <property type="entry name" value="AKR_AKR1-5-like"/>
    <property type="match status" value="1"/>
</dbReference>
<reference evidence="3 4" key="1">
    <citation type="submission" date="2020-01" db="EMBL/GenBank/DDBJ databases">
        <title>Identification and distribution of gene clusters putatively required for synthesis of sphingolipid metabolism inhibitors in phylogenetically diverse species of the filamentous fungus Fusarium.</title>
        <authorList>
            <person name="Kim H.-S."/>
            <person name="Busman M."/>
            <person name="Brown D.W."/>
            <person name="Divon H."/>
            <person name="Uhlig S."/>
            <person name="Proctor R.H."/>
        </authorList>
    </citation>
    <scope>NUCLEOTIDE SEQUENCE [LARGE SCALE GENOMIC DNA]</scope>
    <source>
        <strain evidence="3 4">NRRL 20459</strain>
    </source>
</reference>
<dbReference type="PRINTS" id="PR00069">
    <property type="entry name" value="ALDKETRDTASE"/>
</dbReference>
<dbReference type="Pfam" id="PF00248">
    <property type="entry name" value="Aldo_ket_red"/>
    <property type="match status" value="1"/>
</dbReference>
<sequence>MPLHLRRNPYVTIPTVRSRPRPHDCEIGLGLSHGPKTRPSDNGQATSEVIPIVKYLKIAKMASSAPALLSVKATLANGLTIPRVQLGLYMMSTQEATSAVREALLIGYRAFDCAQMYRNERQAGKAISDFLSSSENTTGLKREDIFYTSKLASCDESYDAVRRSIKKSVEDSGLGYIDLFLLHSPYGGKEARLTSWKALEDAIDAGEIRSGGVSNYGSAHIEELMASNPRIPPVINQIEVHPFNTQEKIRATCAKHNVAIEAYAPLARAMRMTHPAINDVAKKYSVTPAQIFVKWGLQHGFITLPKSTKKERMIENASVDGFEISESDMALLDGLDEKLVTDWDPTDAP</sequence>
<dbReference type="InterPro" id="IPR036812">
    <property type="entry name" value="NAD(P)_OxRdtase_dom_sf"/>
</dbReference>
<dbReference type="Gene3D" id="3.20.20.100">
    <property type="entry name" value="NADP-dependent oxidoreductase domain"/>
    <property type="match status" value="1"/>
</dbReference>
<dbReference type="SUPFAM" id="SSF51430">
    <property type="entry name" value="NAD(P)-linked oxidoreductase"/>
    <property type="match status" value="1"/>
</dbReference>
<accession>A0A8H4KPS2</accession>
<dbReference type="PROSITE" id="PS00063">
    <property type="entry name" value="ALDOKETO_REDUCTASE_3"/>
    <property type="match status" value="1"/>
</dbReference>
<dbReference type="FunFam" id="3.20.20.100:FF:000002">
    <property type="entry name" value="2,5-diketo-D-gluconic acid reductase A"/>
    <property type="match status" value="1"/>
</dbReference>
<keyword evidence="4" id="KW-1185">Reference proteome</keyword>
<keyword evidence="1" id="KW-0560">Oxidoreductase</keyword>
<dbReference type="PROSITE" id="PS00798">
    <property type="entry name" value="ALDOKETO_REDUCTASE_1"/>
    <property type="match status" value="1"/>
</dbReference>
<gene>
    <name evidence="3" type="ORF">FALBO_15718</name>
</gene>
<feature type="domain" description="NADP-dependent oxidoreductase" evidence="2">
    <location>
        <begin position="91"/>
        <end position="336"/>
    </location>
</feature>
<evidence type="ECO:0000313" key="4">
    <source>
        <dbReference type="Proteomes" id="UP000554235"/>
    </source>
</evidence>
<dbReference type="AlphaFoldDB" id="A0A8H4KPS2"/>
<evidence type="ECO:0000259" key="2">
    <source>
        <dbReference type="Pfam" id="PF00248"/>
    </source>
</evidence>
<dbReference type="PANTHER" id="PTHR43827">
    <property type="entry name" value="2,5-DIKETO-D-GLUCONIC ACID REDUCTASE"/>
    <property type="match status" value="1"/>
</dbReference>
<dbReference type="GO" id="GO:0016616">
    <property type="term" value="F:oxidoreductase activity, acting on the CH-OH group of donors, NAD or NADP as acceptor"/>
    <property type="evidence" value="ECO:0007669"/>
    <property type="project" value="UniProtKB-ARBA"/>
</dbReference>